<reference evidence="3" key="1">
    <citation type="journal article" date="2019" name="Int. J. Syst. Evol. Microbiol.">
        <title>The Global Catalogue of Microorganisms (GCM) 10K type strain sequencing project: providing services to taxonomists for standard genome sequencing and annotation.</title>
        <authorList>
            <consortium name="The Broad Institute Genomics Platform"/>
            <consortium name="The Broad Institute Genome Sequencing Center for Infectious Disease"/>
            <person name="Wu L."/>
            <person name="Ma J."/>
        </authorList>
    </citation>
    <scope>NUCLEOTIDE SEQUENCE [LARGE SCALE GENOMIC DNA]</scope>
    <source>
        <strain evidence="3">JCM 17664</strain>
    </source>
</reference>
<dbReference type="EMBL" id="BAABFN010000001">
    <property type="protein sequence ID" value="GAA4302533.1"/>
    <property type="molecule type" value="Genomic_DNA"/>
</dbReference>
<evidence type="ECO:0000313" key="2">
    <source>
        <dbReference type="EMBL" id="GAA4302533.1"/>
    </source>
</evidence>
<protein>
    <submittedName>
        <fullName evidence="2">Cell surface protein SprA</fullName>
    </submittedName>
</protein>
<dbReference type="NCBIfam" id="TIGR04189">
    <property type="entry name" value="surface_SprA"/>
    <property type="match status" value="1"/>
</dbReference>
<comment type="caution">
    <text evidence="2">The sequence shown here is derived from an EMBL/GenBank/DDBJ whole genome shotgun (WGS) entry which is preliminary data.</text>
</comment>
<dbReference type="Pfam" id="PF14349">
    <property type="entry name" value="SprA_N"/>
    <property type="match status" value="2"/>
</dbReference>
<evidence type="ECO:0000259" key="1">
    <source>
        <dbReference type="Pfam" id="PF14349"/>
    </source>
</evidence>
<evidence type="ECO:0000313" key="3">
    <source>
        <dbReference type="Proteomes" id="UP001501207"/>
    </source>
</evidence>
<feature type="domain" description="Gliding motility protein SprA N-terminal" evidence="1">
    <location>
        <begin position="1132"/>
        <end position="1645"/>
    </location>
</feature>
<dbReference type="Proteomes" id="UP001501207">
    <property type="component" value="Unassembled WGS sequence"/>
</dbReference>
<accession>A0ABP8FFG3</accession>
<name>A0ABP8FFG3_9BACT</name>
<organism evidence="2 3">
    <name type="scientific">Compostibacter hankyongensis</name>
    <dbReference type="NCBI Taxonomy" id="1007089"/>
    <lineage>
        <taxon>Bacteria</taxon>
        <taxon>Pseudomonadati</taxon>
        <taxon>Bacteroidota</taxon>
        <taxon>Chitinophagia</taxon>
        <taxon>Chitinophagales</taxon>
        <taxon>Chitinophagaceae</taxon>
        <taxon>Compostibacter</taxon>
    </lineage>
</organism>
<dbReference type="InterPro" id="IPR026377">
    <property type="entry name" value="Cell_surface_SprA"/>
</dbReference>
<proteinExistence type="predicted"/>
<dbReference type="InterPro" id="IPR025684">
    <property type="entry name" value="SprA_N_dom"/>
</dbReference>
<keyword evidence="3" id="KW-1185">Reference proteome</keyword>
<dbReference type="RefSeq" id="WP_344974825.1">
    <property type="nucleotide sequence ID" value="NZ_BAABFN010000001.1"/>
</dbReference>
<feature type="domain" description="Gliding motility protein SprA N-terminal" evidence="1">
    <location>
        <begin position="217"/>
        <end position="386"/>
    </location>
</feature>
<gene>
    <name evidence="2" type="primary">sprA</name>
    <name evidence="2" type="ORF">GCM10023143_05020</name>
</gene>
<sequence>MARKFHFGTLAITGIVPLFLLSARAPGFRSTVQDAHPHAYLRPGKTGPGGRQTSIAPLLPQPLSAAVPDTTPALSFTDTLHFPIYDRRGDPEGTPTPSSIDLQDPPVIKRTVEYDPVTRQYRLEEKIGDRYYRKPGELDYQKFLQRQGEKDEQDYWMQRAGTMSRLNRDNGGPALYRGPLLFNRTFGGTGVDIRPQGNLNLTFGYEGSNTGNLILPENNRRQGGFNFDMDINMNVVGQIGSKLKLTSSYNTQSTFDFEKQIRLEYTGDDDEIIKKIEAGNVSFPLHSQLVTGIQSLFGIKAQLQFGRLGVTTVFSNQRSQKQNLMMEGGSQVSNFSIMADQYEENRHFLLAQYFHDHYNETMANLPVVSSQVHITRMEVWVTNKTGATINARDVVGLMDLGETKPYNGNIHPLTSNPLPENGANDEYQRLASDPSARNTGTVISRLQAIGLQPVQDFEKTFARKLDSTEYTYNDQVGFLSLRQQLQPDEVLGVAFQYTYNGRVFQVGEFSQDIPPDSARAQPQVIFLKLLKATSARTRLPIWQLMMKNIYATGAFQVSREDFRMDIFYQDPGSGDKRYLPDAQGPYEGRPLLSILNLDRLNSNNDPQPDGVFDFVDGFTINTQDGHIIFPVLQPFGKDLAKAFDGNSQLMQKYLFQVLYDSTKTIAQQFPQFNRYVMRGTYKGSSSSEISLGGLNIPPGSVTVTAGGQQLLENVDYVIDYSVGQLRIINPGVLNSGLPVNVQFESNAAFGQQTRNYFGARLDYYVNDKLTIGSSVIRMTERPYFSTVNYGEDPISNTIGGFDMNYRSELPGLNRWLDKLPNYKSSTASTINATGEVARLFPGHSKLIGKGDDGSVLIDDFEGARNSYDLKTPYYNWVLASTPQGATGTEGQELFPEATLTDSLEYGMNRGNLAWYTIEQSLVDGSNAPDYIRNDKQMRLGHYVRTINPQELFPDKRDLDFGQIYLSTFDLAYYPNERGPYNFSSSTSDVDANGRLLHPEKRWGGIMRAIDNTDFETSNVQYIEFWVMDPFLDNPTSSGGDLYINLGNISEDILRDGRKFFENGLPKPAETNKVDTSIWGRTPRFQQQITNAFDNDPAARAYQDVGYDGLDNNEETKYRQQYLLELMQHFGPNSKIYQDALTDPDNDDFHFYRGADYDQQKLSVLERYKRFNNSENNAPVASGKDRYPAAYSNRPETEDINNDNTLNETEEYFQYRIEMKPGMNVGDNFIVDKVTIPANDKNGPLSAETWYQFRVPIQSYNKKVGDIPDFKSIRFMRMFLTGFRDSAILRFAKLDLVRNQWRQYNYKLNTPPGQPPIPVDDDNTGTTFNISAVNLEENSGRVPIPYQIPPGVKRQQQLSANNVNQYLNEQSMTLKVCELQDGDARGVFKPLAMDLRQFRRMKMYIHAEEVTGQGALRDGDLAAIIRLGSDFNDNYYEYRIPLRVTSPQGPFNTATIWPDSNQLNIDLTMLPRIKQQRNQENVSPLSPYTVQDNLGNYITVVGNPNLGDVRNALIGILNPKKTDPNSPDDGLPKCAEIWVDEMRVSDMDEKGGYAAVGRVDMQLSDLGTVSVSGAMHTQGFGSVDQRINERFRDNYTQYDMAANLELGKLLPNKLGLSIPVYAGYSQTISNPEYDPYDLDIKLKDKLRLARSQHARDSIREQAQDFVAIKSFNITNMRKLPGAGKKNSHLWDIENFDLSYSFTQTMEHNPLIERDMLTNHRLGIGYNYAGQSRFITPFRNLLGGKSKYLDLIRDFNFNYVPSIISLRGEINRQFGATRVRNIGGGPYKIPETYDKYFTFDRYYTLKWDLTRSLTLDFTALNNSRIDEPYGRLNTPSKRDTVFNNLLNLGRTTMYHHTANLTYTLPLKKFPLLDWTNVRFGYATDYSWTAASRLALYLGNAIENSHQTQVNADLNFTALYNKSRFLREIAAPARPAPQKTGSNAKDKNSSDGISPVLRALIRPLLSLKRVTINYSENAATRLPGYVDSTSVLGQNWGSMAPGMKFLFGWQPNDAWLDDIGRKGWITHDSLFNLQYQQQYTKRLDAQASLEPFGGLRIDLSLTQSFSKTHSELFKDTTGSAGLAHLNPYDMGGFQISYISIKSLFGKEKMLGDIPKTFLDFENYRKVISKRLGTENPYTNGQKNPKDPDYYKGYGRYAQDVLIPAFLAAYTGRDPDKIGLLKNGGGSVRSNPFSAYKPLPNWRITYNGLSRLPFFSNFVTNMTLSHAYTSLLSMNSYNSSLMYADPLRYGYPGFIDPNSLSGDYIPYFLVPNITVTEQFAPLLGIEATFTNNLNVRFAYSKSRTLSLSLIDFQLAEMRSSEITVGGGFRVRNLSLPFNLGNGKKKLNNDLNFRIDLSFRDDKTVNNRLDADLIIPTSGQQTIGISPSIDYVVNDRLNLHFFYDRRQTIPAISSYFPQSNTQAGVTLRFVMAR</sequence>